<keyword evidence="2" id="KW-1185">Reference proteome</keyword>
<name>A0A3N4HYD9_ASCIM</name>
<reference evidence="1 2" key="1">
    <citation type="journal article" date="2018" name="Nat. Ecol. Evol.">
        <title>Pezizomycetes genomes reveal the molecular basis of ectomycorrhizal truffle lifestyle.</title>
        <authorList>
            <person name="Murat C."/>
            <person name="Payen T."/>
            <person name="Noel B."/>
            <person name="Kuo A."/>
            <person name="Morin E."/>
            <person name="Chen J."/>
            <person name="Kohler A."/>
            <person name="Krizsan K."/>
            <person name="Balestrini R."/>
            <person name="Da Silva C."/>
            <person name="Montanini B."/>
            <person name="Hainaut M."/>
            <person name="Levati E."/>
            <person name="Barry K.W."/>
            <person name="Belfiori B."/>
            <person name="Cichocki N."/>
            <person name="Clum A."/>
            <person name="Dockter R.B."/>
            <person name="Fauchery L."/>
            <person name="Guy J."/>
            <person name="Iotti M."/>
            <person name="Le Tacon F."/>
            <person name="Lindquist E.A."/>
            <person name="Lipzen A."/>
            <person name="Malagnac F."/>
            <person name="Mello A."/>
            <person name="Molinier V."/>
            <person name="Miyauchi S."/>
            <person name="Poulain J."/>
            <person name="Riccioni C."/>
            <person name="Rubini A."/>
            <person name="Sitrit Y."/>
            <person name="Splivallo R."/>
            <person name="Traeger S."/>
            <person name="Wang M."/>
            <person name="Zifcakova L."/>
            <person name="Wipf D."/>
            <person name="Zambonelli A."/>
            <person name="Paolocci F."/>
            <person name="Nowrousian M."/>
            <person name="Ottonello S."/>
            <person name="Baldrian P."/>
            <person name="Spatafora J.W."/>
            <person name="Henrissat B."/>
            <person name="Nagy L.G."/>
            <person name="Aury J.M."/>
            <person name="Wincker P."/>
            <person name="Grigoriev I.V."/>
            <person name="Bonfante P."/>
            <person name="Martin F.M."/>
        </authorList>
    </citation>
    <scope>NUCLEOTIDE SEQUENCE [LARGE SCALE GENOMIC DNA]</scope>
    <source>
        <strain evidence="1 2">RN42</strain>
    </source>
</reference>
<sequence>MRGYFQGPLSSQFLRAQDFTPQFPSLRKLWRSNIGRFSQSTSYTNSTTPKTSDYPLLSTTYAELSPQPTRPHQYPDLPTAATIQVNAFAIITEPTRIASEDRGQTGILPLRQSGDQCRISSTTYGYAIASQTTGDSASTIATTTADTTSTITKVPNTTYLGYPYLPPPIPCTTSGTWTVSGTPTKCGPYEYDTTARPITSTTSFDAVNNYTYTWVYGPGRGPMWTTGMCPEYCRTTATEWITCNGNPWYQSFPTEWPVPYTTLCPVATSATTPPCPWCPKTEDFDCMKWNTRKQTPGHATNTYWDRACIDRVEYCPDRLIVEEECMWETMPTPTEAFDWMAW</sequence>
<protein>
    <submittedName>
        <fullName evidence="1">Uncharacterized protein</fullName>
    </submittedName>
</protein>
<evidence type="ECO:0000313" key="2">
    <source>
        <dbReference type="Proteomes" id="UP000275078"/>
    </source>
</evidence>
<dbReference type="EMBL" id="ML119715">
    <property type="protein sequence ID" value="RPA78116.1"/>
    <property type="molecule type" value="Genomic_DNA"/>
</dbReference>
<dbReference type="Proteomes" id="UP000275078">
    <property type="component" value="Unassembled WGS sequence"/>
</dbReference>
<proteinExistence type="predicted"/>
<accession>A0A3N4HYD9</accession>
<organism evidence="1 2">
    <name type="scientific">Ascobolus immersus RN42</name>
    <dbReference type="NCBI Taxonomy" id="1160509"/>
    <lineage>
        <taxon>Eukaryota</taxon>
        <taxon>Fungi</taxon>
        <taxon>Dikarya</taxon>
        <taxon>Ascomycota</taxon>
        <taxon>Pezizomycotina</taxon>
        <taxon>Pezizomycetes</taxon>
        <taxon>Pezizales</taxon>
        <taxon>Ascobolaceae</taxon>
        <taxon>Ascobolus</taxon>
    </lineage>
</organism>
<dbReference type="AlphaFoldDB" id="A0A3N4HYD9"/>
<gene>
    <name evidence="1" type="ORF">BJ508DRAFT_329502</name>
</gene>
<evidence type="ECO:0000313" key="1">
    <source>
        <dbReference type="EMBL" id="RPA78116.1"/>
    </source>
</evidence>